<keyword evidence="3" id="KW-1185">Reference proteome</keyword>
<reference evidence="2 3" key="1">
    <citation type="journal article" date="2021" name="Sci. Rep.">
        <title>Genome sequencing of the multicellular alga Astrephomene provides insights into convergent evolution of germ-soma differentiation.</title>
        <authorList>
            <person name="Yamashita S."/>
            <person name="Yamamoto K."/>
            <person name="Matsuzaki R."/>
            <person name="Suzuki S."/>
            <person name="Yamaguchi H."/>
            <person name="Hirooka S."/>
            <person name="Minakuchi Y."/>
            <person name="Miyagishima S."/>
            <person name="Kawachi M."/>
            <person name="Toyoda A."/>
            <person name="Nozaki H."/>
        </authorList>
    </citation>
    <scope>NUCLEOTIDE SEQUENCE [LARGE SCALE GENOMIC DNA]</scope>
    <source>
        <strain evidence="2 3">NIES-4017</strain>
    </source>
</reference>
<feature type="non-terminal residue" evidence="2">
    <location>
        <position position="296"/>
    </location>
</feature>
<feature type="compositionally biased region" description="Pro residues" evidence="1">
    <location>
        <begin position="220"/>
        <end position="229"/>
    </location>
</feature>
<dbReference type="Proteomes" id="UP001054857">
    <property type="component" value="Unassembled WGS sequence"/>
</dbReference>
<name>A0AAD3E1D0_9CHLO</name>
<evidence type="ECO:0000256" key="1">
    <source>
        <dbReference type="SAM" id="MobiDB-lite"/>
    </source>
</evidence>
<feature type="region of interest" description="Disordered" evidence="1">
    <location>
        <begin position="83"/>
        <end position="164"/>
    </location>
</feature>
<feature type="region of interest" description="Disordered" evidence="1">
    <location>
        <begin position="191"/>
        <end position="250"/>
    </location>
</feature>
<evidence type="ECO:0000313" key="3">
    <source>
        <dbReference type="Proteomes" id="UP001054857"/>
    </source>
</evidence>
<feature type="compositionally biased region" description="Polar residues" evidence="1">
    <location>
        <begin position="195"/>
        <end position="218"/>
    </location>
</feature>
<dbReference type="AlphaFoldDB" id="A0AAD3E1D0"/>
<organism evidence="2 3">
    <name type="scientific">Astrephomene gubernaculifera</name>
    <dbReference type="NCBI Taxonomy" id="47775"/>
    <lineage>
        <taxon>Eukaryota</taxon>
        <taxon>Viridiplantae</taxon>
        <taxon>Chlorophyta</taxon>
        <taxon>core chlorophytes</taxon>
        <taxon>Chlorophyceae</taxon>
        <taxon>CS clade</taxon>
        <taxon>Chlamydomonadales</taxon>
        <taxon>Astrephomenaceae</taxon>
        <taxon>Astrephomene</taxon>
    </lineage>
</organism>
<gene>
    <name evidence="2" type="ORF">Agub_g13418</name>
</gene>
<protein>
    <submittedName>
        <fullName evidence="2">Uncharacterized protein</fullName>
    </submittedName>
</protein>
<accession>A0AAD3E1D0</accession>
<proteinExistence type="predicted"/>
<sequence length="296" mass="32203">MKSWKQPAVRLESAVTDAATLQLRSRPSPRCRALANELPSHHVLETYATDGVFPLPRRNRSTSLRSSQQPPWGASLAQAVCQHGGAQPSLAPSPIAMNDEGPSGLPGSHPRVLLPPIQLVQDNGNSAAPGRPDPSREAGAAVGSEGEAEVEEGPYAGQHAVQRRLGRRREQTLLVGHCEGVLHGEDVSAPAALGSRSQQPPHVISHQQRQPQHLQGGNRQPPPPPPSPPHHQQAPTPLCPPDHLPQQQQQQLQLKDQRQLALRQRRHQRRLQRKYSTALIHVRHCLARALAAAPDP</sequence>
<comment type="caution">
    <text evidence="2">The sequence shown here is derived from an EMBL/GenBank/DDBJ whole genome shotgun (WGS) entry which is preliminary data.</text>
</comment>
<evidence type="ECO:0000313" key="2">
    <source>
        <dbReference type="EMBL" id="GFR51092.1"/>
    </source>
</evidence>
<dbReference type="EMBL" id="BMAR01000045">
    <property type="protein sequence ID" value="GFR51092.1"/>
    <property type="molecule type" value="Genomic_DNA"/>
</dbReference>